<gene>
    <name evidence="2" type="ORF">ASTO00021_LOCUS9797</name>
</gene>
<dbReference type="AlphaFoldDB" id="A0A7S3PI34"/>
<reference evidence="2" key="1">
    <citation type="submission" date="2021-01" db="EMBL/GenBank/DDBJ databases">
        <authorList>
            <person name="Corre E."/>
            <person name="Pelletier E."/>
            <person name="Niang G."/>
            <person name="Scheremetjew M."/>
            <person name="Finn R."/>
            <person name="Kale V."/>
            <person name="Holt S."/>
            <person name="Cochrane G."/>
            <person name="Meng A."/>
            <person name="Brown T."/>
            <person name="Cohen L."/>
        </authorList>
    </citation>
    <scope>NUCLEOTIDE SEQUENCE</scope>
    <source>
        <strain evidence="2">GSBS06</strain>
    </source>
</reference>
<sequence>MGVKDLLQVLTSMYEVQRPHVIFRVNNAADAGIPNALEDGESAQESNSISLQTEESPFHSTSVLSDAAASVESGNSSAFSASSSMDSKVDELSSDPEASFCDGEFDLHKKHRISILSRSTMLYL</sequence>
<feature type="compositionally biased region" description="Polar residues" evidence="1">
    <location>
        <begin position="43"/>
        <end position="64"/>
    </location>
</feature>
<protein>
    <submittedName>
        <fullName evidence="2">Uncharacterized protein</fullName>
    </submittedName>
</protein>
<accession>A0A7S3PI34</accession>
<proteinExistence type="predicted"/>
<evidence type="ECO:0000256" key="1">
    <source>
        <dbReference type="SAM" id="MobiDB-lite"/>
    </source>
</evidence>
<feature type="region of interest" description="Disordered" evidence="1">
    <location>
        <begin position="33"/>
        <end position="69"/>
    </location>
</feature>
<organism evidence="2">
    <name type="scientific">Aplanochytrium stocchinoi</name>
    <dbReference type="NCBI Taxonomy" id="215587"/>
    <lineage>
        <taxon>Eukaryota</taxon>
        <taxon>Sar</taxon>
        <taxon>Stramenopiles</taxon>
        <taxon>Bigyra</taxon>
        <taxon>Labyrinthulomycetes</taxon>
        <taxon>Thraustochytrida</taxon>
        <taxon>Thraustochytriidae</taxon>
        <taxon>Aplanochytrium</taxon>
    </lineage>
</organism>
<name>A0A7S3PI34_9STRA</name>
<evidence type="ECO:0000313" key="2">
    <source>
        <dbReference type="EMBL" id="CAE0439607.1"/>
    </source>
</evidence>
<dbReference type="EMBL" id="HBIN01012994">
    <property type="protein sequence ID" value="CAE0439607.1"/>
    <property type="molecule type" value="Transcribed_RNA"/>
</dbReference>